<accession>E1R719</accession>
<dbReference type="AlphaFoldDB" id="E1R719"/>
<feature type="domain" description="PAS" evidence="11">
    <location>
        <begin position="231"/>
        <end position="273"/>
    </location>
</feature>
<keyword evidence="9" id="KW-0812">Transmembrane</keyword>
<evidence type="ECO:0000256" key="2">
    <source>
        <dbReference type="ARBA" id="ARBA00012438"/>
    </source>
</evidence>
<keyword evidence="6 12" id="KW-0418">Kinase</keyword>
<dbReference type="InterPro" id="IPR031621">
    <property type="entry name" value="HisKA_7TM"/>
</dbReference>
<comment type="catalytic activity">
    <reaction evidence="1">
        <text>ATP + protein L-histidine = ADP + protein N-phospho-L-histidine.</text>
        <dbReference type="EC" id="2.7.13.3"/>
    </reaction>
</comment>
<keyword evidence="7" id="KW-0067">ATP-binding</keyword>
<keyword evidence="3" id="KW-0597">Phosphoprotein</keyword>
<dbReference type="SUPFAM" id="SSF47384">
    <property type="entry name" value="Homodimeric domain of signal transducing histidine kinase"/>
    <property type="match status" value="1"/>
</dbReference>
<dbReference type="PRINTS" id="PR00344">
    <property type="entry name" value="BCTRLSENSOR"/>
</dbReference>
<dbReference type="GO" id="GO:0005524">
    <property type="term" value="F:ATP binding"/>
    <property type="evidence" value="ECO:0007669"/>
    <property type="project" value="UniProtKB-KW"/>
</dbReference>
<dbReference type="NCBIfam" id="TIGR00229">
    <property type="entry name" value="sensory_box"/>
    <property type="match status" value="2"/>
</dbReference>
<evidence type="ECO:0000256" key="7">
    <source>
        <dbReference type="ARBA" id="ARBA00022840"/>
    </source>
</evidence>
<dbReference type="InterPro" id="IPR000014">
    <property type="entry name" value="PAS"/>
</dbReference>
<evidence type="ECO:0000259" key="10">
    <source>
        <dbReference type="PROSITE" id="PS50109"/>
    </source>
</evidence>
<dbReference type="SUPFAM" id="SSF55874">
    <property type="entry name" value="ATPase domain of HSP90 chaperone/DNA topoisomerase II/histidine kinase"/>
    <property type="match status" value="1"/>
</dbReference>
<dbReference type="PROSITE" id="PS50112">
    <property type="entry name" value="PAS"/>
    <property type="match status" value="1"/>
</dbReference>
<dbReference type="Gene3D" id="3.30.565.10">
    <property type="entry name" value="Histidine kinase-like ATPase, C-terminal domain"/>
    <property type="match status" value="1"/>
</dbReference>
<dbReference type="PROSITE" id="PS50109">
    <property type="entry name" value="HIS_KIN"/>
    <property type="match status" value="1"/>
</dbReference>
<feature type="transmembrane region" description="Helical" evidence="9">
    <location>
        <begin position="36"/>
        <end position="56"/>
    </location>
</feature>
<proteinExistence type="predicted"/>
<evidence type="ECO:0000256" key="1">
    <source>
        <dbReference type="ARBA" id="ARBA00000085"/>
    </source>
</evidence>
<evidence type="ECO:0000259" key="11">
    <source>
        <dbReference type="PROSITE" id="PS50112"/>
    </source>
</evidence>
<evidence type="ECO:0000313" key="12">
    <source>
        <dbReference type="EMBL" id="ADK81346.1"/>
    </source>
</evidence>
<dbReference type="Proteomes" id="UP000002318">
    <property type="component" value="Chromosome"/>
</dbReference>
<feature type="transmembrane region" description="Helical" evidence="9">
    <location>
        <begin position="6"/>
        <end position="24"/>
    </location>
</feature>
<feature type="transmembrane region" description="Helical" evidence="9">
    <location>
        <begin position="62"/>
        <end position="86"/>
    </location>
</feature>
<reference evidence="12 13" key="1">
    <citation type="journal article" date="2010" name="Stand. Genomic Sci.">
        <title>Complete genome sequence of Spirochaeta smaragdinae type strain (SEBR 4228).</title>
        <authorList>
            <person name="Mavromatis K."/>
            <person name="Yasawong M."/>
            <person name="Chertkov O."/>
            <person name="Lapidus A."/>
            <person name="Lucas S."/>
            <person name="Nolan M."/>
            <person name="Del Rio T.G."/>
            <person name="Tice H."/>
            <person name="Cheng J.F."/>
            <person name="Pitluck S."/>
            <person name="Liolios K."/>
            <person name="Ivanova N."/>
            <person name="Tapia R."/>
            <person name="Han C."/>
            <person name="Bruce D."/>
            <person name="Goodwin L."/>
            <person name="Pati A."/>
            <person name="Chen A."/>
            <person name="Palaniappan K."/>
            <person name="Land M."/>
            <person name="Hauser L."/>
            <person name="Chang Y.J."/>
            <person name="Jeffries C.D."/>
            <person name="Detter J.C."/>
            <person name="Rohde M."/>
            <person name="Brambilla E."/>
            <person name="Spring S."/>
            <person name="Goker M."/>
            <person name="Sikorski J."/>
            <person name="Woyke T."/>
            <person name="Bristow J."/>
            <person name="Eisen J.A."/>
            <person name="Markowitz V."/>
            <person name="Hugenholtz P."/>
            <person name="Klenk H.P."/>
            <person name="Kyrpides N.C."/>
        </authorList>
    </citation>
    <scope>NUCLEOTIDE SEQUENCE [LARGE SCALE GENOMIC DNA]</scope>
    <source>
        <strain evidence="13">DSM 11293 / JCM 15392 / SEBR 4228</strain>
    </source>
</reference>
<dbReference type="InterPro" id="IPR036890">
    <property type="entry name" value="HATPase_C_sf"/>
</dbReference>
<dbReference type="OrthoDB" id="6192248at2"/>
<evidence type="ECO:0000256" key="4">
    <source>
        <dbReference type="ARBA" id="ARBA00022679"/>
    </source>
</evidence>
<dbReference type="SUPFAM" id="SSF55785">
    <property type="entry name" value="PYP-like sensor domain (PAS domain)"/>
    <property type="match status" value="2"/>
</dbReference>
<dbReference type="InterPro" id="IPR035965">
    <property type="entry name" value="PAS-like_dom_sf"/>
</dbReference>
<dbReference type="EC" id="2.7.13.3" evidence="2"/>
<dbReference type="eggNOG" id="COG2205">
    <property type="taxonomic scope" value="Bacteria"/>
</dbReference>
<dbReference type="CDD" id="cd00130">
    <property type="entry name" value="PAS"/>
    <property type="match status" value="2"/>
</dbReference>
<protein>
    <recommendedName>
        <fullName evidence="2">histidine kinase</fullName>
        <ecNumber evidence="2">2.7.13.3</ecNumber>
    </recommendedName>
</protein>
<dbReference type="SMART" id="SM00387">
    <property type="entry name" value="HATPase_c"/>
    <property type="match status" value="1"/>
</dbReference>
<dbReference type="PANTHER" id="PTHR43065">
    <property type="entry name" value="SENSOR HISTIDINE KINASE"/>
    <property type="match status" value="1"/>
</dbReference>
<dbReference type="InterPro" id="IPR003661">
    <property type="entry name" value="HisK_dim/P_dom"/>
</dbReference>
<keyword evidence="9" id="KW-0472">Membrane</keyword>
<name>E1R719_SEDSS</name>
<dbReference type="InterPro" id="IPR005467">
    <property type="entry name" value="His_kinase_dom"/>
</dbReference>
<feature type="transmembrane region" description="Helical" evidence="9">
    <location>
        <begin position="173"/>
        <end position="199"/>
    </location>
</feature>
<feature type="transmembrane region" description="Helical" evidence="9">
    <location>
        <begin position="138"/>
        <end position="161"/>
    </location>
</feature>
<feature type="domain" description="Histidine kinase" evidence="10">
    <location>
        <begin position="489"/>
        <end position="695"/>
    </location>
</feature>
<dbReference type="Gene3D" id="3.30.450.20">
    <property type="entry name" value="PAS domain"/>
    <property type="match status" value="2"/>
</dbReference>
<organism evidence="12 13">
    <name type="scientific">Sediminispirochaeta smaragdinae (strain DSM 11293 / JCM 15392 / SEBR 4228)</name>
    <name type="common">Spirochaeta smaragdinae</name>
    <dbReference type="NCBI Taxonomy" id="573413"/>
    <lineage>
        <taxon>Bacteria</taxon>
        <taxon>Pseudomonadati</taxon>
        <taxon>Spirochaetota</taxon>
        <taxon>Spirochaetia</taxon>
        <taxon>Spirochaetales</taxon>
        <taxon>Spirochaetaceae</taxon>
        <taxon>Sediminispirochaeta</taxon>
    </lineage>
</organism>
<keyword evidence="13" id="KW-1185">Reference proteome</keyword>
<dbReference type="Gene3D" id="1.10.287.130">
    <property type="match status" value="1"/>
</dbReference>
<gene>
    <name evidence="12" type="ordered locus">Spirs_2230</name>
</gene>
<evidence type="ECO:0000313" key="13">
    <source>
        <dbReference type="Proteomes" id="UP000002318"/>
    </source>
</evidence>
<evidence type="ECO:0000256" key="3">
    <source>
        <dbReference type="ARBA" id="ARBA00022553"/>
    </source>
</evidence>
<dbReference type="EMBL" id="CP002116">
    <property type="protein sequence ID" value="ADK81346.1"/>
    <property type="molecule type" value="Genomic_DNA"/>
</dbReference>
<dbReference type="Pfam" id="PF16927">
    <property type="entry name" value="HisKA_7TM"/>
    <property type="match status" value="1"/>
</dbReference>
<dbReference type="KEGG" id="ssm:Spirs_2230"/>
<dbReference type="InterPro" id="IPR003594">
    <property type="entry name" value="HATPase_dom"/>
</dbReference>
<keyword evidence="4" id="KW-0808">Transferase</keyword>
<dbReference type="STRING" id="573413.Spirs_2230"/>
<dbReference type="RefSeq" id="WP_013254809.1">
    <property type="nucleotide sequence ID" value="NC_014364.1"/>
</dbReference>
<dbReference type="CDD" id="cd00082">
    <property type="entry name" value="HisKA"/>
    <property type="match status" value="1"/>
</dbReference>
<dbReference type="PANTHER" id="PTHR43065:SF10">
    <property type="entry name" value="PEROXIDE STRESS-ACTIVATED HISTIDINE KINASE MAK3"/>
    <property type="match status" value="1"/>
</dbReference>
<dbReference type="HOGENOM" id="CLU_330068_0_0_12"/>
<dbReference type="Pfam" id="PF13426">
    <property type="entry name" value="PAS_9"/>
    <property type="match status" value="2"/>
</dbReference>
<evidence type="ECO:0000256" key="9">
    <source>
        <dbReference type="SAM" id="Phobius"/>
    </source>
</evidence>
<dbReference type="Pfam" id="PF02518">
    <property type="entry name" value="HATPase_c"/>
    <property type="match status" value="1"/>
</dbReference>
<keyword evidence="9" id="KW-1133">Transmembrane helix</keyword>
<feature type="transmembrane region" description="Helical" evidence="9">
    <location>
        <begin position="98"/>
        <end position="118"/>
    </location>
</feature>
<evidence type="ECO:0000256" key="6">
    <source>
        <dbReference type="ARBA" id="ARBA00022777"/>
    </source>
</evidence>
<keyword evidence="5" id="KW-0547">Nucleotide-binding</keyword>
<sequence>MEYISVLTFVSALIYLGAGVYTFAKNKEGGVTQHFLLLSLFLSMWAFAASFAIAAPSEAKVFFWYNSFSFTWFLFPPVLVHFFLSLTQKNFSFRFRHILLYLPGFILLFATQHTTLIIKNFVRGPLGWFIIYNHTSFWYIYNICHYSLAMLISLIILLRWFKGCESTEKCHQAGITLFTFLPAVLLSTVTGTILPILGIFELPPLAPIFMTIWVIGIAIGVTKFKMMIPTPQNSAVSLIETIHESVLLLDKNSHIVFANPAFSKLTGYSPSQLSNVSIDTFLSEPICSGTAPLLLFRKEGNAVPVEATSTSIYTERKDEIGRIVVFKDKQIDERLLQEIKLRKETAEQLHYSEILFTKAFYLSPIGMIIVDNEDYRIIEVNDALLANFGYDRSVTEAKKITDFPVWAHDSDRRAVFKILNQGKTVRNMMVALLHHDGFPVESKFSAEKMAIGDRELILFCVDDISSRINLERQVMKMQRMESLGFLAGSVAHDLNNIFTAIEGNLDIARHTLPNDEEEVKEALDAALYAYEKGKRLVRTVLQHTRVKEDMQTKINIRDVLEAADQLAFRASTVKRTTKAPSGFDPFLAGYPDLLFQLFMNLFINARQAMNNMGELLIELSGDEDTITISVCDDGPGVPERYADQIFDKAFSTREEGTGLGLSIVRSIVERHKGTILLDKRYTRGAKFIVTLPRKIS</sequence>
<dbReference type="SMART" id="SM00091">
    <property type="entry name" value="PAS"/>
    <property type="match status" value="2"/>
</dbReference>
<keyword evidence="8" id="KW-0902">Two-component regulatory system</keyword>
<dbReference type="SMART" id="SM00388">
    <property type="entry name" value="HisKA"/>
    <property type="match status" value="1"/>
</dbReference>
<dbReference type="InterPro" id="IPR036097">
    <property type="entry name" value="HisK_dim/P_sf"/>
</dbReference>
<evidence type="ECO:0000256" key="5">
    <source>
        <dbReference type="ARBA" id="ARBA00022741"/>
    </source>
</evidence>
<dbReference type="GO" id="GO:0000155">
    <property type="term" value="F:phosphorelay sensor kinase activity"/>
    <property type="evidence" value="ECO:0007669"/>
    <property type="project" value="InterPro"/>
</dbReference>
<evidence type="ECO:0000256" key="8">
    <source>
        <dbReference type="ARBA" id="ARBA00023012"/>
    </source>
</evidence>
<dbReference type="InterPro" id="IPR004358">
    <property type="entry name" value="Sig_transdc_His_kin-like_C"/>
</dbReference>